<comment type="caution">
    <text evidence="2">The sequence shown here is derived from an EMBL/GenBank/DDBJ whole genome shotgun (WGS) entry which is preliminary data.</text>
</comment>
<dbReference type="Pfam" id="PF24705">
    <property type="entry name" value="DUF7668"/>
    <property type="match status" value="1"/>
</dbReference>
<dbReference type="OrthoDB" id="965084at2"/>
<gene>
    <name evidence="2" type="ORF">E5K02_17355</name>
</gene>
<evidence type="ECO:0000313" key="3">
    <source>
        <dbReference type="Proteomes" id="UP000298471"/>
    </source>
</evidence>
<dbReference type="RefSeq" id="WP_135396465.1">
    <property type="nucleotide sequence ID" value="NZ_SRMB01000003.1"/>
</dbReference>
<reference evidence="2 3" key="1">
    <citation type="submission" date="2019-04" db="EMBL/GenBank/DDBJ databases">
        <authorList>
            <person name="Feng G."/>
            <person name="Zhang J."/>
            <person name="Zhu H."/>
        </authorList>
    </citation>
    <scope>NUCLEOTIDE SEQUENCE [LARGE SCALE GENOMIC DNA]</scope>
    <source>
        <strain evidence="2 3">9PBR-1</strain>
    </source>
</reference>
<feature type="domain" description="DUF7668" evidence="1">
    <location>
        <begin position="14"/>
        <end position="111"/>
    </location>
</feature>
<dbReference type="Proteomes" id="UP000298471">
    <property type="component" value="Unassembled WGS sequence"/>
</dbReference>
<organism evidence="2 3">
    <name type="scientific">Hymenobacter metallicola</name>
    <dbReference type="NCBI Taxonomy" id="2563114"/>
    <lineage>
        <taxon>Bacteria</taxon>
        <taxon>Pseudomonadati</taxon>
        <taxon>Bacteroidota</taxon>
        <taxon>Cytophagia</taxon>
        <taxon>Cytophagales</taxon>
        <taxon>Hymenobacteraceae</taxon>
        <taxon>Hymenobacter</taxon>
    </lineage>
</organism>
<dbReference type="EMBL" id="SRMB01000003">
    <property type="protein sequence ID" value="TGE26557.1"/>
    <property type="molecule type" value="Genomic_DNA"/>
</dbReference>
<dbReference type="InterPro" id="IPR056085">
    <property type="entry name" value="DUF7668"/>
</dbReference>
<protein>
    <recommendedName>
        <fullName evidence="1">DUF7668 domain-containing protein</fullName>
    </recommendedName>
</protein>
<proteinExistence type="predicted"/>
<evidence type="ECO:0000259" key="1">
    <source>
        <dbReference type="Pfam" id="PF24705"/>
    </source>
</evidence>
<dbReference type="AlphaFoldDB" id="A0A4Z0Q8Z8"/>
<keyword evidence="3" id="KW-1185">Reference proteome</keyword>
<accession>A0A4Z0Q8Z8</accession>
<name>A0A4Z0Q8Z8_9BACT</name>
<sequence length="111" mass="12776">MNSINFTQPVKQFVDKLVDGEYDAAVKLSFDKGRLSAPLVAEAIRLYPGHLTHPPAHAYDALEVYKYDDGTGYMLEFFLWIDQEPSELMIRIDARWADTDLNYTLFDIFVP</sequence>
<evidence type="ECO:0000313" key="2">
    <source>
        <dbReference type="EMBL" id="TGE26557.1"/>
    </source>
</evidence>